<dbReference type="PANTHER" id="PTHR30511:SF0">
    <property type="entry name" value="ALANINE RACEMASE, CATABOLIC-RELATED"/>
    <property type="match status" value="1"/>
</dbReference>
<keyword evidence="3 5" id="KW-0663">Pyridoxal phosphate</keyword>
<dbReference type="PANTHER" id="PTHR30511">
    <property type="entry name" value="ALANINE RACEMASE"/>
    <property type="match status" value="1"/>
</dbReference>
<evidence type="ECO:0000256" key="2">
    <source>
        <dbReference type="ARBA" id="ARBA00001933"/>
    </source>
</evidence>
<evidence type="ECO:0000259" key="8">
    <source>
        <dbReference type="SMART" id="SM01005"/>
    </source>
</evidence>
<proteinExistence type="inferred from homology"/>
<comment type="similarity">
    <text evidence="5">Belongs to the alanine racemase family.</text>
</comment>
<dbReference type="UniPathway" id="UPA00042">
    <property type="reaction ID" value="UER00497"/>
</dbReference>
<feature type="binding site" evidence="5 7">
    <location>
        <position position="152"/>
    </location>
    <ligand>
        <name>substrate</name>
    </ligand>
</feature>
<dbReference type="AlphaFoldDB" id="A0A7C5HJE6"/>
<dbReference type="EMBL" id="DRSQ01000117">
    <property type="protein sequence ID" value="HHE32104.1"/>
    <property type="molecule type" value="Genomic_DNA"/>
</dbReference>
<dbReference type="SMART" id="SM01005">
    <property type="entry name" value="Ala_racemase_C"/>
    <property type="match status" value="1"/>
</dbReference>
<evidence type="ECO:0000256" key="3">
    <source>
        <dbReference type="ARBA" id="ARBA00022898"/>
    </source>
</evidence>
<dbReference type="InterPro" id="IPR000821">
    <property type="entry name" value="Ala_racemase"/>
</dbReference>
<comment type="pathway">
    <text evidence="5">Amino-acid biosynthesis; D-alanine biosynthesis; D-alanine from L-alanine: step 1/1.</text>
</comment>
<feature type="modified residue" description="N6-(pyridoxal phosphate)lysine" evidence="5 6">
    <location>
        <position position="51"/>
    </location>
</feature>
<keyword evidence="4 5" id="KW-0413">Isomerase</keyword>
<comment type="caution">
    <text evidence="9">The sequence shown here is derived from an EMBL/GenBank/DDBJ whole genome shotgun (WGS) entry which is preliminary data.</text>
</comment>
<sequence>MNADSRQYSSFADPASPNLSEALISLGNLRHNLACLRDIAGPKCRVMGIVKANAYGHSVAEVTAALEAEDVRDFGVANIHEAIELKESHAMQPDSRILAFASPLAGHIEHYLEHGVEMTVCDHETVRAAETTAAAAGGRLRVQAKIDTGMGRLGVTPEEAHSLLELIDRCPNLDLVGIYTHFAEGHKPGGFTARQLDQFLHIAHGYEQRTGTTVLKHAANSGALVSTPDARLDMVRPGILLYGCHPVDSEPTNVPVKPVMQFQCKVMFVKEVSAGTSISYGRTWSAPERTRIATLAAGYADGIHRTLSNRAKVSIHGKRYSQVGTVTMDQTMVDLGQDRSISVGDTAVLFGWDGPSAGEQAITAGTISYELLCSVSKRVKRVFIWQSPQHNRNSPL</sequence>
<dbReference type="InterPro" id="IPR029066">
    <property type="entry name" value="PLP-binding_barrel"/>
</dbReference>
<name>A0A7C5HJE6_9CHLB</name>
<dbReference type="GO" id="GO:0030632">
    <property type="term" value="P:D-alanine biosynthetic process"/>
    <property type="evidence" value="ECO:0007669"/>
    <property type="project" value="UniProtKB-UniRule"/>
</dbReference>
<evidence type="ECO:0000313" key="9">
    <source>
        <dbReference type="EMBL" id="HHE32104.1"/>
    </source>
</evidence>
<dbReference type="PRINTS" id="PR00992">
    <property type="entry name" value="ALARACEMASE"/>
</dbReference>
<comment type="catalytic activity">
    <reaction evidence="1 5">
        <text>L-alanine = D-alanine</text>
        <dbReference type="Rhea" id="RHEA:20249"/>
        <dbReference type="ChEBI" id="CHEBI:57416"/>
        <dbReference type="ChEBI" id="CHEBI:57972"/>
        <dbReference type="EC" id="5.1.1.1"/>
    </reaction>
</comment>
<feature type="binding site" evidence="5 7">
    <location>
        <position position="328"/>
    </location>
    <ligand>
        <name>substrate</name>
    </ligand>
</feature>
<reference evidence="9" key="1">
    <citation type="journal article" date="2020" name="mSystems">
        <title>Genome- and Community-Level Interaction Insights into Carbon Utilization and Element Cycling Functions of Hydrothermarchaeota in Hydrothermal Sediment.</title>
        <authorList>
            <person name="Zhou Z."/>
            <person name="Liu Y."/>
            <person name="Xu W."/>
            <person name="Pan J."/>
            <person name="Luo Z.H."/>
            <person name="Li M."/>
        </authorList>
    </citation>
    <scope>NUCLEOTIDE SEQUENCE [LARGE SCALE GENOMIC DNA]</scope>
    <source>
        <strain evidence="9">HyVt-633</strain>
    </source>
</reference>
<dbReference type="Gene3D" id="2.40.37.10">
    <property type="entry name" value="Lyase, Ornithine Decarboxylase, Chain A, domain 1"/>
    <property type="match status" value="1"/>
</dbReference>
<dbReference type="InterPro" id="IPR009006">
    <property type="entry name" value="Ala_racemase/Decarboxylase_C"/>
</dbReference>
<accession>A0A7C5HJE6</accession>
<dbReference type="GO" id="GO:0005829">
    <property type="term" value="C:cytosol"/>
    <property type="evidence" value="ECO:0007669"/>
    <property type="project" value="TreeGrafter"/>
</dbReference>
<dbReference type="GO" id="GO:0030170">
    <property type="term" value="F:pyridoxal phosphate binding"/>
    <property type="evidence" value="ECO:0007669"/>
    <property type="project" value="UniProtKB-UniRule"/>
</dbReference>
<feature type="active site" description="Proton acceptor; specific for D-alanine" evidence="5">
    <location>
        <position position="51"/>
    </location>
</feature>
<dbReference type="Gene3D" id="3.20.20.10">
    <property type="entry name" value="Alanine racemase"/>
    <property type="match status" value="1"/>
</dbReference>
<dbReference type="Pfam" id="PF01168">
    <property type="entry name" value="Ala_racemase_N"/>
    <property type="match status" value="1"/>
</dbReference>
<dbReference type="Pfam" id="PF00842">
    <property type="entry name" value="Ala_racemase_C"/>
    <property type="match status" value="1"/>
</dbReference>
<protein>
    <recommendedName>
        <fullName evidence="5">Alanine racemase</fullName>
        <ecNumber evidence="5">5.1.1.1</ecNumber>
    </recommendedName>
</protein>
<organism evidence="9">
    <name type="scientific">Chlorobaculum parvum</name>
    <dbReference type="NCBI Taxonomy" id="274539"/>
    <lineage>
        <taxon>Bacteria</taxon>
        <taxon>Pseudomonadati</taxon>
        <taxon>Chlorobiota</taxon>
        <taxon>Chlorobiia</taxon>
        <taxon>Chlorobiales</taxon>
        <taxon>Chlorobiaceae</taxon>
        <taxon>Chlorobaculum</taxon>
    </lineage>
</organism>
<dbReference type="InterPro" id="IPR001608">
    <property type="entry name" value="Ala_racemase_N"/>
</dbReference>
<feature type="domain" description="Alanine racemase C-terminal" evidence="8">
    <location>
        <begin position="259"/>
        <end position="384"/>
    </location>
</feature>
<comment type="function">
    <text evidence="5">Catalyzes the interconversion of L-alanine and D-alanine. May also act on other amino acids.</text>
</comment>
<dbReference type="Proteomes" id="UP000886058">
    <property type="component" value="Unassembled WGS sequence"/>
</dbReference>
<comment type="cofactor">
    <cofactor evidence="2 5 6">
        <name>pyridoxal 5'-phosphate</name>
        <dbReference type="ChEBI" id="CHEBI:597326"/>
    </cofactor>
</comment>
<dbReference type="SUPFAM" id="SSF50621">
    <property type="entry name" value="Alanine racemase C-terminal domain-like"/>
    <property type="match status" value="1"/>
</dbReference>
<dbReference type="InterPro" id="IPR011079">
    <property type="entry name" value="Ala_racemase_C"/>
</dbReference>
<evidence type="ECO:0000256" key="1">
    <source>
        <dbReference type="ARBA" id="ARBA00000316"/>
    </source>
</evidence>
<dbReference type="CDD" id="cd00430">
    <property type="entry name" value="PLPDE_III_AR"/>
    <property type="match status" value="1"/>
</dbReference>
<dbReference type="EC" id="5.1.1.1" evidence="5"/>
<dbReference type="HAMAP" id="MF_01201">
    <property type="entry name" value="Ala_racemase"/>
    <property type="match status" value="1"/>
</dbReference>
<evidence type="ECO:0000256" key="7">
    <source>
        <dbReference type="PIRSR" id="PIRSR600821-52"/>
    </source>
</evidence>
<evidence type="ECO:0000256" key="4">
    <source>
        <dbReference type="ARBA" id="ARBA00023235"/>
    </source>
</evidence>
<evidence type="ECO:0000256" key="6">
    <source>
        <dbReference type="PIRSR" id="PIRSR600821-50"/>
    </source>
</evidence>
<dbReference type="GO" id="GO:0008784">
    <property type="term" value="F:alanine racemase activity"/>
    <property type="evidence" value="ECO:0007669"/>
    <property type="project" value="UniProtKB-UniRule"/>
</dbReference>
<dbReference type="NCBIfam" id="TIGR00492">
    <property type="entry name" value="alr"/>
    <property type="match status" value="1"/>
</dbReference>
<dbReference type="SUPFAM" id="SSF51419">
    <property type="entry name" value="PLP-binding barrel"/>
    <property type="match status" value="1"/>
</dbReference>
<evidence type="ECO:0000256" key="5">
    <source>
        <dbReference type="HAMAP-Rule" id="MF_01201"/>
    </source>
</evidence>
<gene>
    <name evidence="9" type="primary">alr</name>
    <name evidence="9" type="ORF">ENL07_05610</name>
</gene>
<feature type="active site" description="Proton acceptor; specific for L-alanine" evidence="5">
    <location>
        <position position="280"/>
    </location>
</feature>
<dbReference type="FunFam" id="3.20.20.10:FF:000002">
    <property type="entry name" value="Alanine racemase"/>
    <property type="match status" value="1"/>
</dbReference>